<keyword evidence="2" id="KW-1185">Reference proteome</keyword>
<sequence length="63" mass="7274">MCHRQLKFHESTTCGHLIFVGDVYLDCNDPSCRNSKAHPSDCPSCLCKRFYTQVVLSRRPESR</sequence>
<comment type="caution">
    <text evidence="1">The sequence shown here is derived from an EMBL/GenBank/DDBJ whole genome shotgun (WGS) entry which is preliminary data.</text>
</comment>
<organism evidence="1 2">
    <name type="scientific">Vararia minispora EC-137</name>
    <dbReference type="NCBI Taxonomy" id="1314806"/>
    <lineage>
        <taxon>Eukaryota</taxon>
        <taxon>Fungi</taxon>
        <taxon>Dikarya</taxon>
        <taxon>Basidiomycota</taxon>
        <taxon>Agaricomycotina</taxon>
        <taxon>Agaricomycetes</taxon>
        <taxon>Russulales</taxon>
        <taxon>Lachnocladiaceae</taxon>
        <taxon>Vararia</taxon>
    </lineage>
</organism>
<dbReference type="Proteomes" id="UP000814128">
    <property type="component" value="Unassembled WGS sequence"/>
</dbReference>
<reference evidence="1" key="2">
    <citation type="journal article" date="2022" name="New Phytol.">
        <title>Evolutionary transition to the ectomycorrhizal habit in the genomes of a hyperdiverse lineage of mushroom-forming fungi.</title>
        <authorList>
            <person name="Looney B."/>
            <person name="Miyauchi S."/>
            <person name="Morin E."/>
            <person name="Drula E."/>
            <person name="Courty P.E."/>
            <person name="Kohler A."/>
            <person name="Kuo A."/>
            <person name="LaButti K."/>
            <person name="Pangilinan J."/>
            <person name="Lipzen A."/>
            <person name="Riley R."/>
            <person name="Andreopoulos W."/>
            <person name="He G."/>
            <person name="Johnson J."/>
            <person name="Nolan M."/>
            <person name="Tritt A."/>
            <person name="Barry K.W."/>
            <person name="Grigoriev I.V."/>
            <person name="Nagy L.G."/>
            <person name="Hibbett D."/>
            <person name="Henrissat B."/>
            <person name="Matheny P.B."/>
            <person name="Labbe J."/>
            <person name="Martin F.M."/>
        </authorList>
    </citation>
    <scope>NUCLEOTIDE SEQUENCE</scope>
    <source>
        <strain evidence="1">EC-137</strain>
    </source>
</reference>
<evidence type="ECO:0000313" key="1">
    <source>
        <dbReference type="EMBL" id="KAI0030820.1"/>
    </source>
</evidence>
<gene>
    <name evidence="1" type="ORF">K488DRAFT_53375</name>
</gene>
<name>A0ACB8QGU8_9AGAM</name>
<evidence type="ECO:0000313" key="2">
    <source>
        <dbReference type="Proteomes" id="UP000814128"/>
    </source>
</evidence>
<accession>A0ACB8QGU8</accession>
<protein>
    <submittedName>
        <fullName evidence="1">Uncharacterized protein</fullName>
    </submittedName>
</protein>
<proteinExistence type="predicted"/>
<reference evidence="1" key="1">
    <citation type="submission" date="2021-02" db="EMBL/GenBank/DDBJ databases">
        <authorList>
            <consortium name="DOE Joint Genome Institute"/>
            <person name="Ahrendt S."/>
            <person name="Looney B.P."/>
            <person name="Miyauchi S."/>
            <person name="Morin E."/>
            <person name="Drula E."/>
            <person name="Courty P.E."/>
            <person name="Chicoki N."/>
            <person name="Fauchery L."/>
            <person name="Kohler A."/>
            <person name="Kuo A."/>
            <person name="Labutti K."/>
            <person name="Pangilinan J."/>
            <person name="Lipzen A."/>
            <person name="Riley R."/>
            <person name="Andreopoulos W."/>
            <person name="He G."/>
            <person name="Johnson J."/>
            <person name="Barry K.W."/>
            <person name="Grigoriev I.V."/>
            <person name="Nagy L."/>
            <person name="Hibbett D."/>
            <person name="Henrissat B."/>
            <person name="Matheny P.B."/>
            <person name="Labbe J."/>
            <person name="Martin F."/>
        </authorList>
    </citation>
    <scope>NUCLEOTIDE SEQUENCE</scope>
    <source>
        <strain evidence="1">EC-137</strain>
    </source>
</reference>
<dbReference type="EMBL" id="MU273604">
    <property type="protein sequence ID" value="KAI0030820.1"/>
    <property type="molecule type" value="Genomic_DNA"/>
</dbReference>